<evidence type="ECO:0000313" key="3">
    <source>
        <dbReference type="Proteomes" id="UP001352852"/>
    </source>
</evidence>
<evidence type="ECO:0000256" key="1">
    <source>
        <dbReference type="SAM" id="Phobius"/>
    </source>
</evidence>
<keyword evidence="3" id="KW-1185">Reference proteome</keyword>
<keyword evidence="1" id="KW-0472">Membrane</keyword>
<sequence length="167" mass="18752">MFMTSFLCPNQRFKPLPPILSPDSASLALTQFLSPDHCILPSHWGCKPENLYDVFLLSAVHHIEEPKFSFLILPQILKRLVALFLSLVFSILCSATNLSVVPQRFLSLLLVVSCQISPRAFNKSFESYLLCPAEISGPLCYPLHSGWLEQITLPHGQFGTFKDFTAL</sequence>
<comment type="caution">
    <text evidence="2">The sequence shown here is derived from an EMBL/GenBank/DDBJ whole genome shotgun (WGS) entry which is preliminary data.</text>
</comment>
<proteinExistence type="predicted"/>
<gene>
    <name evidence="2" type="ORF">CHARACLAT_017845</name>
</gene>
<keyword evidence="1" id="KW-1133">Transmembrane helix</keyword>
<keyword evidence="1" id="KW-0812">Transmembrane</keyword>
<name>A0ABU7E1D6_9TELE</name>
<reference evidence="2 3" key="1">
    <citation type="submission" date="2021-06" db="EMBL/GenBank/DDBJ databases">
        <authorList>
            <person name="Palmer J.M."/>
        </authorList>
    </citation>
    <scope>NUCLEOTIDE SEQUENCE [LARGE SCALE GENOMIC DNA]</scope>
    <source>
        <strain evidence="2 3">CL_MEX2019</strain>
        <tissue evidence="2">Muscle</tissue>
    </source>
</reference>
<dbReference type="EMBL" id="JAHUTJ010042510">
    <property type="protein sequence ID" value="MED6281103.1"/>
    <property type="molecule type" value="Genomic_DNA"/>
</dbReference>
<feature type="transmembrane region" description="Helical" evidence="1">
    <location>
        <begin position="80"/>
        <end position="100"/>
    </location>
</feature>
<protein>
    <submittedName>
        <fullName evidence="2">Uncharacterized protein</fullName>
    </submittedName>
</protein>
<dbReference type="Proteomes" id="UP001352852">
    <property type="component" value="Unassembled WGS sequence"/>
</dbReference>
<evidence type="ECO:0000313" key="2">
    <source>
        <dbReference type="EMBL" id="MED6281103.1"/>
    </source>
</evidence>
<organism evidence="2 3">
    <name type="scientific">Characodon lateralis</name>
    <dbReference type="NCBI Taxonomy" id="208331"/>
    <lineage>
        <taxon>Eukaryota</taxon>
        <taxon>Metazoa</taxon>
        <taxon>Chordata</taxon>
        <taxon>Craniata</taxon>
        <taxon>Vertebrata</taxon>
        <taxon>Euteleostomi</taxon>
        <taxon>Actinopterygii</taxon>
        <taxon>Neopterygii</taxon>
        <taxon>Teleostei</taxon>
        <taxon>Neoteleostei</taxon>
        <taxon>Acanthomorphata</taxon>
        <taxon>Ovalentaria</taxon>
        <taxon>Atherinomorphae</taxon>
        <taxon>Cyprinodontiformes</taxon>
        <taxon>Goodeidae</taxon>
        <taxon>Characodon</taxon>
    </lineage>
</organism>
<accession>A0ABU7E1D6</accession>